<keyword evidence="3 5" id="KW-0067">ATP-binding</keyword>
<organism evidence="5">
    <name type="scientific">Thermorudis peleae</name>
    <dbReference type="NCBI Taxonomy" id="1382356"/>
    <lineage>
        <taxon>Bacteria</taxon>
        <taxon>Pseudomonadati</taxon>
        <taxon>Thermomicrobiota</taxon>
        <taxon>Thermomicrobia</taxon>
        <taxon>Thermomicrobia incertae sedis</taxon>
        <taxon>Thermorudis</taxon>
    </lineage>
</organism>
<protein>
    <submittedName>
        <fullName evidence="5">ABC transporter ATP-binding protein</fullName>
    </submittedName>
</protein>
<dbReference type="PANTHER" id="PTHR43230:SF3">
    <property type="entry name" value="ABC-TYPE DIPEPTIDE_OLIGOPEPTIDE TRANSPORT SYSTEM, ATPASE COMPONENT"/>
    <property type="match status" value="1"/>
</dbReference>
<dbReference type="SMART" id="SM00382">
    <property type="entry name" value="AAA"/>
    <property type="match status" value="1"/>
</dbReference>
<dbReference type="PROSITE" id="PS50893">
    <property type="entry name" value="ABC_TRANSPORTER_2"/>
    <property type="match status" value="1"/>
</dbReference>
<dbReference type="InterPro" id="IPR017871">
    <property type="entry name" value="ABC_transporter-like_CS"/>
</dbReference>
<dbReference type="GO" id="GO:0005524">
    <property type="term" value="F:ATP binding"/>
    <property type="evidence" value="ECO:0007669"/>
    <property type="project" value="UniProtKB-KW"/>
</dbReference>
<keyword evidence="1" id="KW-0813">Transport</keyword>
<gene>
    <name evidence="5" type="ORF">ENP34_05525</name>
</gene>
<dbReference type="SUPFAM" id="SSF52540">
    <property type="entry name" value="P-loop containing nucleoside triphosphate hydrolases"/>
    <property type="match status" value="1"/>
</dbReference>
<feature type="domain" description="ABC transporter" evidence="4">
    <location>
        <begin position="5"/>
        <end position="255"/>
    </location>
</feature>
<evidence type="ECO:0000259" key="4">
    <source>
        <dbReference type="PROSITE" id="PS50893"/>
    </source>
</evidence>
<evidence type="ECO:0000313" key="5">
    <source>
        <dbReference type="EMBL" id="HEG90884.1"/>
    </source>
</evidence>
<dbReference type="CDD" id="cd03257">
    <property type="entry name" value="ABC_NikE_OppD_transporters"/>
    <property type="match status" value="1"/>
</dbReference>
<evidence type="ECO:0000256" key="2">
    <source>
        <dbReference type="ARBA" id="ARBA00022741"/>
    </source>
</evidence>
<dbReference type="EMBL" id="DSIY01000134">
    <property type="protein sequence ID" value="HEG90884.1"/>
    <property type="molecule type" value="Genomic_DNA"/>
</dbReference>
<reference evidence="5" key="1">
    <citation type="journal article" date="2020" name="mSystems">
        <title>Genome- and Community-Level Interaction Insights into Carbon Utilization and Element Cycling Functions of Hydrothermarchaeota in Hydrothermal Sediment.</title>
        <authorList>
            <person name="Zhou Z."/>
            <person name="Liu Y."/>
            <person name="Xu W."/>
            <person name="Pan J."/>
            <person name="Luo Z.H."/>
            <person name="Li M."/>
        </authorList>
    </citation>
    <scope>NUCLEOTIDE SEQUENCE [LARGE SCALE GENOMIC DNA]</scope>
    <source>
        <strain evidence="5">SpSt-210</strain>
    </source>
</reference>
<dbReference type="Pfam" id="PF00005">
    <property type="entry name" value="ABC_tran"/>
    <property type="match status" value="1"/>
</dbReference>
<sequence>MTALLEARHVTKVFGGGLLRKTQTVALENFSFQVSGETPRITAIVGESGSGKTTLARLLLGLVTPTSGEILYRGKDLQKLSGEDRRAFLHDVQAVFQDPFEVYNPFYKVDHVLELPIKNFELAHSRRERRALVEEALQAVGLRPEETLGRYPHQLSGGQRQRIMVARALLLRPRLIIADEPVSMVDASLRATILGSLLKLNQEFGISLIYITHDLTTAYQVSQDIIVLYRGSVVEAGDVEQVVRDPQHPYTRLLVGSIPLPNPDRVWQGERVLGRPAGDLNPVGSSYCKFHERCPFAMSMCVEQAPPLFQTDPRRVTACYLYRDAPAIGPEELVHVFANGYQPQAARQPEVHRESGAGESGS</sequence>
<dbReference type="Pfam" id="PF08352">
    <property type="entry name" value="oligo_HPY"/>
    <property type="match status" value="1"/>
</dbReference>
<keyword evidence="2" id="KW-0547">Nucleotide-binding</keyword>
<evidence type="ECO:0000256" key="1">
    <source>
        <dbReference type="ARBA" id="ARBA00022448"/>
    </source>
</evidence>
<dbReference type="PANTHER" id="PTHR43230">
    <property type="entry name" value="ABC-TYPE DIPEPTIDE/OLIGOPEPTIDE TRANSPORT SYSTEM, ATPASE COMPONENT"/>
    <property type="match status" value="1"/>
</dbReference>
<accession>A0A831TH01</accession>
<comment type="caution">
    <text evidence="5">The sequence shown here is derived from an EMBL/GenBank/DDBJ whole genome shotgun (WGS) entry which is preliminary data.</text>
</comment>
<name>A0A831TH01_9BACT</name>
<dbReference type="NCBIfam" id="TIGR01727">
    <property type="entry name" value="oligo_HPY"/>
    <property type="match status" value="1"/>
</dbReference>
<dbReference type="GO" id="GO:0016887">
    <property type="term" value="F:ATP hydrolysis activity"/>
    <property type="evidence" value="ECO:0007669"/>
    <property type="project" value="InterPro"/>
</dbReference>
<dbReference type="InterPro" id="IPR003593">
    <property type="entry name" value="AAA+_ATPase"/>
</dbReference>
<dbReference type="GO" id="GO:0015833">
    <property type="term" value="P:peptide transport"/>
    <property type="evidence" value="ECO:0007669"/>
    <property type="project" value="InterPro"/>
</dbReference>
<dbReference type="InterPro" id="IPR013563">
    <property type="entry name" value="Oligopep_ABC_C"/>
</dbReference>
<dbReference type="PROSITE" id="PS00211">
    <property type="entry name" value="ABC_TRANSPORTER_1"/>
    <property type="match status" value="1"/>
</dbReference>
<dbReference type="InterPro" id="IPR027417">
    <property type="entry name" value="P-loop_NTPase"/>
</dbReference>
<proteinExistence type="predicted"/>
<evidence type="ECO:0000256" key="3">
    <source>
        <dbReference type="ARBA" id="ARBA00022840"/>
    </source>
</evidence>
<dbReference type="Gene3D" id="3.40.50.300">
    <property type="entry name" value="P-loop containing nucleotide triphosphate hydrolases"/>
    <property type="match status" value="1"/>
</dbReference>
<dbReference type="InterPro" id="IPR003439">
    <property type="entry name" value="ABC_transporter-like_ATP-bd"/>
</dbReference>
<dbReference type="AlphaFoldDB" id="A0A831TH01"/>